<reference evidence="3" key="1">
    <citation type="journal article" date="2016" name="Nat. Genet.">
        <title>A high-quality carrot genome assembly provides new insights into carotenoid accumulation and asterid genome evolution.</title>
        <authorList>
            <person name="Iorizzo M."/>
            <person name="Ellison S."/>
            <person name="Senalik D."/>
            <person name="Zeng P."/>
            <person name="Satapoomin P."/>
            <person name="Huang J."/>
            <person name="Bowman M."/>
            <person name="Iovene M."/>
            <person name="Sanseverino W."/>
            <person name="Cavagnaro P."/>
            <person name="Yildiz M."/>
            <person name="Macko-Podgorni A."/>
            <person name="Moranska E."/>
            <person name="Grzebelus E."/>
            <person name="Grzebelus D."/>
            <person name="Ashrafi H."/>
            <person name="Zheng Z."/>
            <person name="Cheng S."/>
            <person name="Spooner D."/>
            <person name="Van Deynze A."/>
            <person name="Simon P."/>
        </authorList>
    </citation>
    <scope>NUCLEOTIDE SEQUENCE [LARGE SCALE GENOMIC DNA]</scope>
    <source>
        <tissue evidence="3">Leaf</tissue>
    </source>
</reference>
<keyword evidence="2" id="KW-0732">Signal</keyword>
<evidence type="ECO:0000313" key="3">
    <source>
        <dbReference type="EMBL" id="KZN06456.1"/>
    </source>
</evidence>
<feature type="compositionally biased region" description="Polar residues" evidence="1">
    <location>
        <begin position="48"/>
        <end position="60"/>
    </location>
</feature>
<gene>
    <name evidence="3" type="ORF">DCAR_007293</name>
    <name evidence="4" type="ORF">DCAR_0208233</name>
</gene>
<accession>A0A166EEI5</accession>
<evidence type="ECO:0000256" key="1">
    <source>
        <dbReference type="SAM" id="MobiDB-lite"/>
    </source>
</evidence>
<dbReference type="AlphaFoldDB" id="A0A166EEI5"/>
<reference evidence="4" key="2">
    <citation type="submission" date="2022-03" db="EMBL/GenBank/DDBJ databases">
        <title>Draft title - Genomic analysis of global carrot germplasm unveils the trajectory of domestication and the origin of high carotenoid orange carrot.</title>
        <authorList>
            <person name="Iorizzo M."/>
            <person name="Ellison S."/>
            <person name="Senalik D."/>
            <person name="Macko-Podgorni A."/>
            <person name="Grzebelus D."/>
            <person name="Bostan H."/>
            <person name="Rolling W."/>
            <person name="Curaba J."/>
            <person name="Simon P."/>
        </authorList>
    </citation>
    <scope>NUCLEOTIDE SEQUENCE</scope>
    <source>
        <tissue evidence="4">Leaf</tissue>
    </source>
</reference>
<protein>
    <submittedName>
        <fullName evidence="3">Uncharacterized protein</fullName>
    </submittedName>
</protein>
<proteinExistence type="predicted"/>
<evidence type="ECO:0000313" key="5">
    <source>
        <dbReference type="Proteomes" id="UP000077755"/>
    </source>
</evidence>
<dbReference type="PANTHER" id="PTHR37702:SF1">
    <property type="entry name" value="HYDROXYPROLINE-RICH GLYCOPROTEIN FAMILY PROTEIN"/>
    <property type="match status" value="1"/>
</dbReference>
<feature type="signal peptide" evidence="2">
    <location>
        <begin position="1"/>
        <end position="26"/>
    </location>
</feature>
<evidence type="ECO:0000313" key="4">
    <source>
        <dbReference type="EMBL" id="WOG88998.1"/>
    </source>
</evidence>
<feature type="compositionally biased region" description="Polar residues" evidence="1">
    <location>
        <begin position="74"/>
        <end position="83"/>
    </location>
</feature>
<name>A0A166EEI5_DAUCS</name>
<feature type="region of interest" description="Disordered" evidence="1">
    <location>
        <begin position="39"/>
        <end position="87"/>
    </location>
</feature>
<dbReference type="EMBL" id="CP093344">
    <property type="protein sequence ID" value="WOG88998.1"/>
    <property type="molecule type" value="Genomic_DNA"/>
</dbReference>
<sequence>MTSYSKQITFAFLISIILSYQTTVTSQVCPEPCRFSPPAILTPGPPAGSNNPRSPSNLTNAPPAIPVPGPPAGSNSPPDLTNAPSPPDGMVPWFPYYYRRPLPGSDQSSSPSAHISGWTALIICTSYLLVFA</sequence>
<organism evidence="3">
    <name type="scientific">Daucus carota subsp. sativus</name>
    <name type="common">Carrot</name>
    <dbReference type="NCBI Taxonomy" id="79200"/>
    <lineage>
        <taxon>Eukaryota</taxon>
        <taxon>Viridiplantae</taxon>
        <taxon>Streptophyta</taxon>
        <taxon>Embryophyta</taxon>
        <taxon>Tracheophyta</taxon>
        <taxon>Spermatophyta</taxon>
        <taxon>Magnoliopsida</taxon>
        <taxon>eudicotyledons</taxon>
        <taxon>Gunneridae</taxon>
        <taxon>Pentapetalae</taxon>
        <taxon>asterids</taxon>
        <taxon>campanulids</taxon>
        <taxon>Apiales</taxon>
        <taxon>Apiaceae</taxon>
        <taxon>Apioideae</taxon>
        <taxon>Scandiceae</taxon>
        <taxon>Daucinae</taxon>
        <taxon>Daucus</taxon>
        <taxon>Daucus sect. Daucus</taxon>
    </lineage>
</organism>
<dbReference type="EMBL" id="LNRQ01000002">
    <property type="protein sequence ID" value="KZN06456.1"/>
    <property type="molecule type" value="Genomic_DNA"/>
</dbReference>
<dbReference type="Gramene" id="KZN06456">
    <property type="protein sequence ID" value="KZN06456"/>
    <property type="gene ID" value="DCAR_007293"/>
</dbReference>
<keyword evidence="5" id="KW-1185">Reference proteome</keyword>
<evidence type="ECO:0000256" key="2">
    <source>
        <dbReference type="SAM" id="SignalP"/>
    </source>
</evidence>
<dbReference type="PANTHER" id="PTHR37702">
    <property type="entry name" value="PROLINE-RICH FAMILY PROTEIN"/>
    <property type="match status" value="1"/>
</dbReference>
<feature type="chain" id="PRO_5007872658" evidence="2">
    <location>
        <begin position="27"/>
        <end position="132"/>
    </location>
</feature>
<dbReference type="Proteomes" id="UP000077755">
    <property type="component" value="Chromosome 2"/>
</dbReference>